<organism evidence="3 4">
    <name type="scientific">Sporothrix eucalyptigena</name>
    <dbReference type="NCBI Taxonomy" id="1812306"/>
    <lineage>
        <taxon>Eukaryota</taxon>
        <taxon>Fungi</taxon>
        <taxon>Dikarya</taxon>
        <taxon>Ascomycota</taxon>
        <taxon>Pezizomycotina</taxon>
        <taxon>Sordariomycetes</taxon>
        <taxon>Sordariomycetidae</taxon>
        <taxon>Ophiostomatales</taxon>
        <taxon>Ophiostomataceae</taxon>
        <taxon>Sporothrix</taxon>
    </lineage>
</organism>
<protein>
    <submittedName>
        <fullName evidence="3">Uncharacterized protein</fullName>
    </submittedName>
</protein>
<evidence type="ECO:0000256" key="2">
    <source>
        <dbReference type="SAM" id="Phobius"/>
    </source>
</evidence>
<gene>
    <name evidence="3" type="ORF">SEUCBS140593_002715</name>
</gene>
<feature type="compositionally biased region" description="Pro residues" evidence="1">
    <location>
        <begin position="103"/>
        <end position="118"/>
    </location>
</feature>
<keyword evidence="2" id="KW-0472">Membrane</keyword>
<feature type="compositionally biased region" description="Low complexity" evidence="1">
    <location>
        <begin position="91"/>
        <end position="102"/>
    </location>
</feature>
<name>A0ABP0B8T8_9PEZI</name>
<comment type="caution">
    <text evidence="3">The sequence shown here is derived from an EMBL/GenBank/DDBJ whole genome shotgun (WGS) entry which is preliminary data.</text>
</comment>
<evidence type="ECO:0000313" key="3">
    <source>
        <dbReference type="EMBL" id="CAK7215977.1"/>
    </source>
</evidence>
<dbReference type="EMBL" id="CAWUHD010000019">
    <property type="protein sequence ID" value="CAK7215977.1"/>
    <property type="molecule type" value="Genomic_DNA"/>
</dbReference>
<dbReference type="Proteomes" id="UP001642482">
    <property type="component" value="Unassembled WGS sequence"/>
</dbReference>
<proteinExistence type="predicted"/>
<keyword evidence="4" id="KW-1185">Reference proteome</keyword>
<evidence type="ECO:0000256" key="1">
    <source>
        <dbReference type="SAM" id="MobiDB-lite"/>
    </source>
</evidence>
<sequence>MLIPTLLQVATTLAGPTRQQDVPQNDVNTFINLADTPQERNIRPRLPDPSPFPAPMPYTSWYPNGQYSIPPVAAPPAVTPPAAAPPPAAPAAPTTAWQQQQPQPQPSPPPALVAPPAPAETQTWAQTPPAGGVPPLVPPHAGGPSPIIVGGKATVVLSPDKTVIVENPTVTLPPHGGGPPGSGADDAAAWTNVPPGWYATTYYACQGQGCAWHISIRPLSDSSGSGRKGLIGGSGMGQRLWTMAVYGMLTTVVMLVVG</sequence>
<accession>A0ABP0B8T8</accession>
<reference evidence="3 4" key="1">
    <citation type="submission" date="2024-01" db="EMBL/GenBank/DDBJ databases">
        <authorList>
            <person name="Allen C."/>
            <person name="Tagirdzhanova G."/>
        </authorList>
    </citation>
    <scope>NUCLEOTIDE SEQUENCE [LARGE SCALE GENOMIC DNA]</scope>
</reference>
<feature type="compositionally biased region" description="Pro residues" evidence="1">
    <location>
        <begin position="78"/>
        <end position="90"/>
    </location>
</feature>
<keyword evidence="2" id="KW-0812">Transmembrane</keyword>
<feature type="region of interest" description="Disordered" evidence="1">
    <location>
        <begin position="78"/>
        <end position="139"/>
    </location>
</feature>
<evidence type="ECO:0000313" key="4">
    <source>
        <dbReference type="Proteomes" id="UP001642482"/>
    </source>
</evidence>
<keyword evidence="2" id="KW-1133">Transmembrane helix</keyword>
<feature type="transmembrane region" description="Helical" evidence="2">
    <location>
        <begin position="240"/>
        <end position="257"/>
    </location>
</feature>